<keyword evidence="3 7" id="KW-0812">Transmembrane</keyword>
<evidence type="ECO:0000313" key="8">
    <source>
        <dbReference type="EMBL" id="KNF05753.1"/>
    </source>
</evidence>
<dbReference type="OrthoDB" id="2152119at2759"/>
<evidence type="ECO:0000256" key="3">
    <source>
        <dbReference type="ARBA" id="ARBA00022692"/>
    </source>
</evidence>
<evidence type="ECO:0000256" key="1">
    <source>
        <dbReference type="ARBA" id="ARBA00004370"/>
    </source>
</evidence>
<feature type="region of interest" description="Disordered" evidence="6">
    <location>
        <begin position="82"/>
        <end position="353"/>
    </location>
</feature>
<feature type="compositionally biased region" description="Polar residues" evidence="6">
    <location>
        <begin position="313"/>
        <end position="325"/>
    </location>
</feature>
<proteinExistence type="inferred from homology"/>
<accession>A0A0L0W2I1</accession>
<keyword evidence="4 7" id="KW-1133">Transmembrane helix</keyword>
<dbReference type="EMBL" id="AJIL01000006">
    <property type="protein sequence ID" value="KNF05753.1"/>
    <property type="molecule type" value="Genomic_DNA"/>
</dbReference>
<dbReference type="GO" id="GO:0016020">
    <property type="term" value="C:membrane"/>
    <property type="evidence" value="ECO:0007669"/>
    <property type="project" value="UniProtKB-SubCell"/>
</dbReference>
<dbReference type="Proteomes" id="UP000054564">
    <property type="component" value="Unassembled WGS sequence"/>
</dbReference>
<dbReference type="InterPro" id="IPR000612">
    <property type="entry name" value="PMP3"/>
</dbReference>
<dbReference type="PANTHER" id="PTHR21659:SF63">
    <property type="entry name" value="PLASMA MEMBRANE PROTEOLIPID PMP3"/>
    <property type="match status" value="1"/>
</dbReference>
<evidence type="ECO:0000313" key="9">
    <source>
        <dbReference type="Proteomes" id="UP000054564"/>
    </source>
</evidence>
<reference evidence="9" key="1">
    <citation type="submission" date="2014-03" db="EMBL/GenBank/DDBJ databases">
        <title>The Genome Sequence of Puccinia striiformis f. sp. tritici PST-78.</title>
        <authorList>
            <consortium name="The Broad Institute Genome Sequencing Platform"/>
            <person name="Cuomo C."/>
            <person name="Hulbert S."/>
            <person name="Chen X."/>
            <person name="Walker B."/>
            <person name="Young S.K."/>
            <person name="Zeng Q."/>
            <person name="Gargeya S."/>
            <person name="Fitzgerald M."/>
            <person name="Haas B."/>
            <person name="Abouelleil A."/>
            <person name="Alvarado L."/>
            <person name="Arachchi H.M."/>
            <person name="Berlin A.M."/>
            <person name="Chapman S.B."/>
            <person name="Goldberg J."/>
            <person name="Griggs A."/>
            <person name="Gujja S."/>
            <person name="Hansen M."/>
            <person name="Howarth C."/>
            <person name="Imamovic A."/>
            <person name="Larimer J."/>
            <person name="McCowan C."/>
            <person name="Montmayeur A."/>
            <person name="Murphy C."/>
            <person name="Neiman D."/>
            <person name="Pearson M."/>
            <person name="Priest M."/>
            <person name="Roberts A."/>
            <person name="Saif S."/>
            <person name="Shea T."/>
            <person name="Sisk P."/>
            <person name="Sykes S."/>
            <person name="Wortman J."/>
            <person name="Nusbaum C."/>
            <person name="Birren B."/>
        </authorList>
    </citation>
    <scope>NUCLEOTIDE SEQUENCE [LARGE SCALE GENOMIC DNA]</scope>
    <source>
        <strain evidence="9">race PST-78</strain>
    </source>
</reference>
<evidence type="ECO:0000256" key="6">
    <source>
        <dbReference type="SAM" id="MobiDB-lite"/>
    </source>
</evidence>
<sequence>MADGFKLHKRYGFYVLVMVAGWILPPIAVLLRFGFGTDFLLNIVLTLCGYIPGHGHNFYLQNIRNNENRKRTPKWATKAGLVKDNTAKRKAKTQWANRYDERTPTRADGYQDDDEQPTVPGFTGGKPGRRNGGSLLPEPERFMESSSSTNTREDPSIESARSNDRQTLHPSNTLSREARRHLSPPSNDDRDHQFRKKHSQRHTVSNFEFDNPSSRDPYQPQNPSKISRRKTSQTIHNTSNHSTNDDQDPYFIRRASSIHVPPSSSSSSSFHPRHSKHGSLGDKPTTPKSFSQKLGFGGPKKSQKKNRFDVSNEARNQWENLPQQHRQSDLDSSHHSSTTGGNRAHEDAMNHQF</sequence>
<keyword evidence="9" id="KW-1185">Reference proteome</keyword>
<evidence type="ECO:0000256" key="2">
    <source>
        <dbReference type="ARBA" id="ARBA00009530"/>
    </source>
</evidence>
<comment type="subcellular location">
    <subcellularLocation>
        <location evidence="1">Membrane</location>
    </subcellularLocation>
</comment>
<evidence type="ECO:0000256" key="4">
    <source>
        <dbReference type="ARBA" id="ARBA00022989"/>
    </source>
</evidence>
<feature type="compositionally biased region" description="Basic and acidic residues" evidence="6">
    <location>
        <begin position="151"/>
        <end position="167"/>
    </location>
</feature>
<protein>
    <submittedName>
        <fullName evidence="8">Uncharacterized protein</fullName>
    </submittedName>
</protein>
<dbReference type="AlphaFoldDB" id="A0A0L0W2I1"/>
<feature type="transmembrane region" description="Helical" evidence="7">
    <location>
        <begin position="12"/>
        <end position="33"/>
    </location>
</feature>
<comment type="similarity">
    <text evidence="2">Belongs to the UPF0057 (PMP3) family.</text>
</comment>
<feature type="compositionally biased region" description="Basic and acidic residues" evidence="6">
    <location>
        <begin position="343"/>
        <end position="353"/>
    </location>
</feature>
<dbReference type="PANTHER" id="PTHR21659">
    <property type="entry name" value="HYDROPHOBIC PROTEIN RCI2 LOW TEMPERATURE AND SALT RESPONSIVE PROTEIN LTI6 -RELATED"/>
    <property type="match status" value="1"/>
</dbReference>
<keyword evidence="5 7" id="KW-0472">Membrane</keyword>
<feature type="compositionally biased region" description="Low complexity" evidence="6">
    <location>
        <begin position="257"/>
        <end position="270"/>
    </location>
</feature>
<comment type="caution">
    <text evidence="8">The sequence shown here is derived from an EMBL/GenBank/DDBJ whole genome shotgun (WGS) entry which is preliminary data.</text>
</comment>
<organism evidence="8 9">
    <name type="scientific">Puccinia striiformis f. sp. tritici PST-78</name>
    <dbReference type="NCBI Taxonomy" id="1165861"/>
    <lineage>
        <taxon>Eukaryota</taxon>
        <taxon>Fungi</taxon>
        <taxon>Dikarya</taxon>
        <taxon>Basidiomycota</taxon>
        <taxon>Pucciniomycotina</taxon>
        <taxon>Pucciniomycetes</taxon>
        <taxon>Pucciniales</taxon>
        <taxon>Pucciniaceae</taxon>
        <taxon>Puccinia</taxon>
    </lineage>
</organism>
<feature type="compositionally biased region" description="Polar residues" evidence="6">
    <location>
        <begin position="202"/>
        <end position="225"/>
    </location>
</feature>
<evidence type="ECO:0000256" key="5">
    <source>
        <dbReference type="ARBA" id="ARBA00023136"/>
    </source>
</evidence>
<dbReference type="STRING" id="1165861.A0A0L0W2I1"/>
<gene>
    <name evidence="8" type="ORF">PSTG_01151</name>
</gene>
<feature type="compositionally biased region" description="Polar residues" evidence="6">
    <location>
        <begin position="232"/>
        <end position="242"/>
    </location>
</feature>
<name>A0A0L0W2I1_9BASI</name>
<dbReference type="Pfam" id="PF01679">
    <property type="entry name" value="Pmp3"/>
    <property type="match status" value="1"/>
</dbReference>
<evidence type="ECO:0000256" key="7">
    <source>
        <dbReference type="SAM" id="Phobius"/>
    </source>
</evidence>